<dbReference type="Proteomes" id="UP001318040">
    <property type="component" value="Chromosome 5"/>
</dbReference>
<dbReference type="InterPro" id="IPR055421">
    <property type="entry name" value="TMEM132_3rd"/>
</dbReference>
<dbReference type="InterPro" id="IPR055422">
    <property type="entry name" value="Ig_TMEM132_2nd"/>
</dbReference>
<dbReference type="InterPro" id="IPR031437">
    <property type="entry name" value="Ig_TMEM132_4th"/>
</dbReference>
<sequence>MKMANEMNCENYRFDHEHLRRRTAGLILMISFTLGDGAVNISSTGPEQKPASQGNDYIYPRYTFFNAETAFFLKKSRQDAIENASLQTLSQPVLFLGTTKAHYGVNVSYGPFSAGQTISSDLLDMQSDVSFIVRTNWKIQAFVTEDTIFSDKAKIQVLFYISERDWDDEEDFKKLPCIVLHAFLDVHEARTVCSLGNNLGMCLAEMSLPYFWNELSGNGKHPHSNHMSAGKTVELYYSLQSSNDALNCTQGSHDKATVARPIKDGMNNIKQGLNWVSNVTLKKALARMNTREVLLDGDISISLPIKPLRPQEIIHVPVKLLKNSTVNHFTLRMKVKKGVTLLSVVSASPNQWGVSSDIVAGTKHAVATVTLRKIRGASSSSGSGGESALEIARFLFEMDNVTSLSVTRRILWQVDYDNRGPSPDQGRIITELTVTQRDITAIKIIPKSHELVNTAVLTGRPVNIPLRVIMLEANGTLSDVTQRSHCQSEDEHVIKVSSACQSAYVQGNESRGSVRARLQVSYEHLRTSLDLTVWLPKLPLHIELSDGQLSPIKNWRVPILYDKREGKGNEDSELKIKGCTLQVQHALLHVWTQLCASGHNGTDQITTLLGPEWFMDVTELVKRQIKAEDTKVVHLRGGTVVIGQETGTTNLKVISPVSGGVLGERAVTVSEEKVSVSGLHVTLLSGLSLSLRASSSEPGVVVASTTAQHGLHSLKQEAALSLWVEYSDGTMAPLNVYHPNDYTLAVNSLDVQIASVDQDQQSPWPVVIAEGEGNGRLLKVKLNIRSVCQKNKRKMTLMLSQAFVRVRFGGDIQDIEESPEDLNENDSALDMLPSEQDDDYEVETDTDEITTIGYTDRSHRGLQIITTDDLDTGQNAADEELEAVTPAMNKNGARPKLSSTVGPDSGDQSNERGIHVNTAHKGMSDLQIGMYTLLGVFSLAVVLFLINCAKVFCKRKCQERQPSQKEEVNTSQEWVSLGTCKRTTKKETLFSLGYRQASVVDSGQGYSQIEGSSSQASDVNYQNREYRSCKHKDDQMIPYHGDVPLNSPTTERKRVTFSTFTIAEADDNSITYNFPL</sequence>
<comment type="similarity">
    <text evidence="2">Belongs to the TMEM132 family.</text>
</comment>
<feature type="transmembrane region" description="Helical" evidence="7">
    <location>
        <begin position="928"/>
        <end position="946"/>
    </location>
</feature>
<evidence type="ECO:0000259" key="8">
    <source>
        <dbReference type="Pfam" id="PF15705"/>
    </source>
</evidence>
<evidence type="ECO:0000313" key="16">
    <source>
        <dbReference type="RefSeq" id="XP_032803045.1"/>
    </source>
</evidence>
<evidence type="ECO:0000259" key="13">
    <source>
        <dbReference type="Pfam" id="PF23486"/>
    </source>
</evidence>
<proteinExistence type="inferred from homology"/>
<evidence type="ECO:0000256" key="5">
    <source>
        <dbReference type="ARBA" id="ARBA00023136"/>
    </source>
</evidence>
<feature type="domain" description="Transmembrane protein TMEM132 fifth" evidence="13">
    <location>
        <begin position="542"/>
        <end position="674"/>
    </location>
</feature>
<dbReference type="PANTHER" id="PTHR13388:SF11">
    <property type="entry name" value="DETONATOR, ISOFORM E"/>
    <property type="match status" value="1"/>
</dbReference>
<evidence type="ECO:0000259" key="9">
    <source>
        <dbReference type="Pfam" id="PF15706"/>
    </source>
</evidence>
<evidence type="ECO:0000256" key="1">
    <source>
        <dbReference type="ARBA" id="ARBA00004479"/>
    </source>
</evidence>
<dbReference type="RefSeq" id="XP_032803045.1">
    <property type="nucleotide sequence ID" value="XM_032947154.1"/>
</dbReference>
<feature type="domain" description="Transmembrane protein TMEM132 second Ig-like" evidence="12">
    <location>
        <begin position="138"/>
        <end position="269"/>
    </location>
</feature>
<dbReference type="GeneID" id="116939132"/>
<dbReference type="GO" id="GO:0016020">
    <property type="term" value="C:membrane"/>
    <property type="evidence" value="ECO:0007669"/>
    <property type="project" value="UniProtKB-SubCell"/>
</dbReference>
<evidence type="ECO:0000256" key="6">
    <source>
        <dbReference type="SAM" id="MobiDB-lite"/>
    </source>
</evidence>
<dbReference type="Pfam" id="PF15706">
    <property type="entry name" value="TMEM132_C"/>
    <property type="match status" value="1"/>
</dbReference>
<feature type="region of interest" description="Disordered" evidence="6">
    <location>
        <begin position="888"/>
        <end position="910"/>
    </location>
</feature>
<evidence type="ECO:0000256" key="7">
    <source>
        <dbReference type="SAM" id="Phobius"/>
    </source>
</evidence>
<dbReference type="InterPro" id="IPR031435">
    <property type="entry name" value="TMEM132_N"/>
</dbReference>
<evidence type="ECO:0000313" key="15">
    <source>
        <dbReference type="Proteomes" id="UP001318040"/>
    </source>
</evidence>
<name>A0AAJ7WMH6_PETMA</name>
<dbReference type="InterPro" id="IPR031436">
    <property type="entry name" value="TMEM132_C"/>
</dbReference>
<keyword evidence="3 7" id="KW-0812">Transmembrane</keyword>
<feature type="domain" description="Transmembrane protein TMEM132 cohesin-like" evidence="11">
    <location>
        <begin position="291"/>
        <end position="439"/>
    </location>
</feature>
<dbReference type="KEGG" id="pmrn:116939132"/>
<evidence type="ECO:0000259" key="11">
    <source>
        <dbReference type="Pfam" id="PF23039"/>
    </source>
</evidence>
<dbReference type="Pfam" id="PF23487">
    <property type="entry name" value="Ig_TMEM132_6th"/>
    <property type="match status" value="1"/>
</dbReference>
<dbReference type="Pfam" id="PF16070">
    <property type="entry name" value="Ig_TMEM132_4th"/>
    <property type="match status" value="1"/>
</dbReference>
<dbReference type="InterPro" id="IPR055424">
    <property type="entry name" value="Ig_TMEM132_6th"/>
</dbReference>
<feature type="domain" description="Transmembrane protein TMEM132 N-terminal" evidence="8">
    <location>
        <begin position="62"/>
        <end position="123"/>
    </location>
</feature>
<reference evidence="16" key="1">
    <citation type="submission" date="2025-08" db="UniProtKB">
        <authorList>
            <consortium name="RefSeq"/>
        </authorList>
    </citation>
    <scope>IDENTIFICATION</scope>
    <source>
        <tissue evidence="16">Sperm</tissue>
    </source>
</reference>
<dbReference type="Pfam" id="PF15705">
    <property type="entry name" value="TMEM132_N"/>
    <property type="match status" value="1"/>
</dbReference>
<dbReference type="Pfam" id="PF23486">
    <property type="entry name" value="Ig_TMEM132_5th"/>
    <property type="match status" value="1"/>
</dbReference>
<keyword evidence="15" id="KW-1185">Reference proteome</keyword>
<organism evidence="15 16">
    <name type="scientific">Petromyzon marinus</name>
    <name type="common">Sea lamprey</name>
    <dbReference type="NCBI Taxonomy" id="7757"/>
    <lineage>
        <taxon>Eukaryota</taxon>
        <taxon>Metazoa</taxon>
        <taxon>Chordata</taxon>
        <taxon>Craniata</taxon>
        <taxon>Vertebrata</taxon>
        <taxon>Cyclostomata</taxon>
        <taxon>Hyperoartia</taxon>
        <taxon>Petromyzontiformes</taxon>
        <taxon>Petromyzontidae</taxon>
        <taxon>Petromyzon</taxon>
    </lineage>
</organism>
<evidence type="ECO:0000256" key="3">
    <source>
        <dbReference type="ARBA" id="ARBA00022692"/>
    </source>
</evidence>
<protein>
    <submittedName>
        <fullName evidence="16">Transmembrane protein 132E-like</fullName>
    </submittedName>
</protein>
<evidence type="ECO:0000259" key="12">
    <source>
        <dbReference type="Pfam" id="PF23481"/>
    </source>
</evidence>
<comment type="subcellular location">
    <subcellularLocation>
        <location evidence="1">Membrane</location>
        <topology evidence="1">Single-pass type I membrane protein</topology>
    </subcellularLocation>
</comment>
<dbReference type="PANTHER" id="PTHR13388">
    <property type="entry name" value="DETONATOR, ISOFORM E"/>
    <property type="match status" value="1"/>
</dbReference>
<evidence type="ECO:0000256" key="4">
    <source>
        <dbReference type="ARBA" id="ARBA00022989"/>
    </source>
</evidence>
<feature type="compositionally biased region" description="Polar residues" evidence="6">
    <location>
        <begin position="897"/>
        <end position="908"/>
    </location>
</feature>
<keyword evidence="5 7" id="KW-0472">Membrane</keyword>
<dbReference type="Pfam" id="PF23481">
    <property type="entry name" value="Ig_TMEM132_2nd"/>
    <property type="match status" value="1"/>
</dbReference>
<dbReference type="InterPro" id="IPR026307">
    <property type="entry name" value="TMEM132"/>
</dbReference>
<dbReference type="Pfam" id="PF23039">
    <property type="entry name" value="TMEM132_3rd"/>
    <property type="match status" value="1"/>
</dbReference>
<feature type="domain" description="Transmembrane protein TMEM132 sixth" evidence="14">
    <location>
        <begin position="675"/>
        <end position="790"/>
    </location>
</feature>
<evidence type="ECO:0000259" key="14">
    <source>
        <dbReference type="Pfam" id="PF23487"/>
    </source>
</evidence>
<feature type="domain" description="Transmembrane protein TMEM132 C-terminal" evidence="9">
    <location>
        <begin position="911"/>
        <end position="979"/>
    </location>
</feature>
<dbReference type="AlphaFoldDB" id="A0AAJ7WMH6"/>
<evidence type="ECO:0000259" key="10">
    <source>
        <dbReference type="Pfam" id="PF16070"/>
    </source>
</evidence>
<accession>A0AAJ7WMH6</accession>
<gene>
    <name evidence="16" type="primary">LOC116939132</name>
</gene>
<evidence type="ECO:0000256" key="2">
    <source>
        <dbReference type="ARBA" id="ARBA00006166"/>
    </source>
</evidence>
<keyword evidence="4 7" id="KW-1133">Transmembrane helix</keyword>
<feature type="domain" description="Transmembrane protein family 132 fourth" evidence="10">
    <location>
        <begin position="442"/>
        <end position="538"/>
    </location>
</feature>
<dbReference type="InterPro" id="IPR055423">
    <property type="entry name" value="Ig_TMEM132_5th"/>
</dbReference>